<accession>A0AA39U711</accession>
<dbReference type="GO" id="GO:0004497">
    <property type="term" value="F:monooxygenase activity"/>
    <property type="evidence" value="ECO:0007669"/>
    <property type="project" value="UniProtKB-KW"/>
</dbReference>
<dbReference type="SUPFAM" id="SSF48264">
    <property type="entry name" value="Cytochrome P450"/>
    <property type="match status" value="1"/>
</dbReference>
<evidence type="ECO:0000256" key="1">
    <source>
        <dbReference type="ARBA" id="ARBA00001971"/>
    </source>
</evidence>
<dbReference type="GO" id="GO:0005506">
    <property type="term" value="F:iron ion binding"/>
    <property type="evidence" value="ECO:0007669"/>
    <property type="project" value="InterPro"/>
</dbReference>
<evidence type="ECO:0000256" key="5">
    <source>
        <dbReference type="ARBA" id="ARBA00023002"/>
    </source>
</evidence>
<dbReference type="InterPro" id="IPR036396">
    <property type="entry name" value="Cyt_P450_sf"/>
</dbReference>
<keyword evidence="4" id="KW-0479">Metal-binding</keyword>
<dbReference type="AlphaFoldDB" id="A0AA39U711"/>
<name>A0AA39U711_9PEZI</name>
<evidence type="ECO:0000256" key="3">
    <source>
        <dbReference type="ARBA" id="ARBA00022617"/>
    </source>
</evidence>
<evidence type="ECO:0000256" key="4">
    <source>
        <dbReference type="ARBA" id="ARBA00022723"/>
    </source>
</evidence>
<protein>
    <submittedName>
        <fullName evidence="8">Uncharacterized protein</fullName>
    </submittedName>
</protein>
<evidence type="ECO:0000256" key="6">
    <source>
        <dbReference type="ARBA" id="ARBA00023004"/>
    </source>
</evidence>
<keyword evidence="6" id="KW-0408">Iron</keyword>
<gene>
    <name evidence="8" type="ORF">B0T14DRAFT_569280</name>
</gene>
<proteinExistence type="inferred from homology"/>
<dbReference type="EMBL" id="JAULSU010000006">
    <property type="protein sequence ID" value="KAK0613205.1"/>
    <property type="molecule type" value="Genomic_DNA"/>
</dbReference>
<keyword evidence="5" id="KW-0560">Oxidoreductase</keyword>
<evidence type="ECO:0000256" key="2">
    <source>
        <dbReference type="ARBA" id="ARBA00010617"/>
    </source>
</evidence>
<dbReference type="GO" id="GO:0020037">
    <property type="term" value="F:heme binding"/>
    <property type="evidence" value="ECO:0007669"/>
    <property type="project" value="InterPro"/>
</dbReference>
<comment type="similarity">
    <text evidence="2">Belongs to the cytochrome P450 family.</text>
</comment>
<organism evidence="8 9">
    <name type="scientific">Immersiella caudata</name>
    <dbReference type="NCBI Taxonomy" id="314043"/>
    <lineage>
        <taxon>Eukaryota</taxon>
        <taxon>Fungi</taxon>
        <taxon>Dikarya</taxon>
        <taxon>Ascomycota</taxon>
        <taxon>Pezizomycotina</taxon>
        <taxon>Sordariomycetes</taxon>
        <taxon>Sordariomycetidae</taxon>
        <taxon>Sordariales</taxon>
        <taxon>Lasiosphaeriaceae</taxon>
        <taxon>Immersiella</taxon>
    </lineage>
</organism>
<keyword evidence="9" id="KW-1185">Reference proteome</keyword>
<comment type="cofactor">
    <cofactor evidence="1">
        <name>heme</name>
        <dbReference type="ChEBI" id="CHEBI:30413"/>
    </cofactor>
</comment>
<dbReference type="PANTHER" id="PTHR46206:SF2">
    <property type="entry name" value="CYTOCHROME P450 MONOOXYGENASE AUSG-RELATED"/>
    <property type="match status" value="1"/>
</dbReference>
<dbReference type="GO" id="GO:0016705">
    <property type="term" value="F:oxidoreductase activity, acting on paired donors, with incorporation or reduction of molecular oxygen"/>
    <property type="evidence" value="ECO:0007669"/>
    <property type="project" value="InterPro"/>
</dbReference>
<comment type="caution">
    <text evidence="8">The sequence shown here is derived from an EMBL/GenBank/DDBJ whole genome shotgun (WGS) entry which is preliminary data.</text>
</comment>
<dbReference type="PANTHER" id="PTHR46206">
    <property type="entry name" value="CYTOCHROME P450"/>
    <property type="match status" value="1"/>
</dbReference>
<dbReference type="Proteomes" id="UP001175000">
    <property type="component" value="Unassembled WGS sequence"/>
</dbReference>
<evidence type="ECO:0000256" key="7">
    <source>
        <dbReference type="ARBA" id="ARBA00023033"/>
    </source>
</evidence>
<keyword evidence="3" id="KW-0349">Heme</keyword>
<evidence type="ECO:0000313" key="8">
    <source>
        <dbReference type="EMBL" id="KAK0613205.1"/>
    </source>
</evidence>
<sequence length="185" mass="20734">MTFLSEDARQALAELFTKPLPYPVMAIAVLALSLGSFQTQENRWQDGSAPTPNKPVRVTAVDDGELTLLPPDMVNEIRNDECLSFSIWVFNASHTRCPGFEGFREGNRESYIFYSNVEFNDAIEWLKQAANSRYCDPVNTQLVLSMATIHTTSDPVCQVMLDLAQHPGIIEPLRQETEDVLTTHG</sequence>
<keyword evidence="7" id="KW-0503">Monooxygenase</keyword>
<reference evidence="8" key="1">
    <citation type="submission" date="2023-06" db="EMBL/GenBank/DDBJ databases">
        <title>Genome-scale phylogeny and comparative genomics of the fungal order Sordariales.</title>
        <authorList>
            <consortium name="Lawrence Berkeley National Laboratory"/>
            <person name="Hensen N."/>
            <person name="Bonometti L."/>
            <person name="Westerberg I."/>
            <person name="Brannstrom I.O."/>
            <person name="Guillou S."/>
            <person name="Cros-Aarteil S."/>
            <person name="Calhoun S."/>
            <person name="Haridas S."/>
            <person name="Kuo A."/>
            <person name="Mondo S."/>
            <person name="Pangilinan J."/>
            <person name="Riley R."/>
            <person name="Labutti K."/>
            <person name="Andreopoulos B."/>
            <person name="Lipzen A."/>
            <person name="Chen C."/>
            <person name="Yanf M."/>
            <person name="Daum C."/>
            <person name="Ng V."/>
            <person name="Clum A."/>
            <person name="Steindorff A."/>
            <person name="Ohm R."/>
            <person name="Martin F."/>
            <person name="Silar P."/>
            <person name="Natvig D."/>
            <person name="Lalanne C."/>
            <person name="Gautier V."/>
            <person name="Ament-Velasquez S.L."/>
            <person name="Kruys A."/>
            <person name="Hutchinson M.I."/>
            <person name="Powell A.J."/>
            <person name="Barry K."/>
            <person name="Miller A.N."/>
            <person name="Grigoriev I.V."/>
            <person name="Debuchy R."/>
            <person name="Gladieux P."/>
            <person name="Thoren M.H."/>
            <person name="Johannesson H."/>
        </authorList>
    </citation>
    <scope>NUCLEOTIDE SEQUENCE</scope>
    <source>
        <strain evidence="8">CBS 606.72</strain>
    </source>
</reference>
<evidence type="ECO:0000313" key="9">
    <source>
        <dbReference type="Proteomes" id="UP001175000"/>
    </source>
</evidence>